<dbReference type="Pfam" id="PF07883">
    <property type="entry name" value="Cupin_2"/>
    <property type="match status" value="1"/>
</dbReference>
<feature type="domain" description="Cupin type-2" evidence="1">
    <location>
        <begin position="50"/>
        <end position="105"/>
    </location>
</feature>
<protein>
    <submittedName>
        <fullName evidence="2">Cupin domain-containing protein</fullName>
    </submittedName>
</protein>
<organism evidence="2 3">
    <name type="scientific">Luteimonas salinilitoris</name>
    <dbReference type="NCBI Taxonomy" id="3237697"/>
    <lineage>
        <taxon>Bacteria</taxon>
        <taxon>Pseudomonadati</taxon>
        <taxon>Pseudomonadota</taxon>
        <taxon>Gammaproteobacteria</taxon>
        <taxon>Lysobacterales</taxon>
        <taxon>Lysobacteraceae</taxon>
        <taxon>Luteimonas</taxon>
    </lineage>
</organism>
<evidence type="ECO:0000259" key="1">
    <source>
        <dbReference type="Pfam" id="PF07883"/>
    </source>
</evidence>
<dbReference type="InterPro" id="IPR014710">
    <property type="entry name" value="RmlC-like_jellyroll"/>
</dbReference>
<dbReference type="InterPro" id="IPR013096">
    <property type="entry name" value="Cupin_2"/>
</dbReference>
<accession>A0ABV4HTA1</accession>
<proteinExistence type="predicted"/>
<gene>
    <name evidence="2" type="ORF">AB6713_15275</name>
</gene>
<dbReference type="Gene3D" id="2.60.120.10">
    <property type="entry name" value="Jelly Rolls"/>
    <property type="match status" value="1"/>
</dbReference>
<dbReference type="Proteomes" id="UP001566331">
    <property type="component" value="Unassembled WGS sequence"/>
</dbReference>
<evidence type="ECO:0000313" key="2">
    <source>
        <dbReference type="EMBL" id="MEZ0475960.1"/>
    </source>
</evidence>
<evidence type="ECO:0000313" key="3">
    <source>
        <dbReference type="Proteomes" id="UP001566331"/>
    </source>
</evidence>
<dbReference type="EMBL" id="JBFWIC010000024">
    <property type="protein sequence ID" value="MEZ0475960.1"/>
    <property type="molecule type" value="Genomic_DNA"/>
</dbReference>
<comment type="caution">
    <text evidence="2">The sequence shown here is derived from an EMBL/GenBank/DDBJ whole genome shotgun (WGS) entry which is preliminary data.</text>
</comment>
<sequence length="123" mass="13061">MMIQPRPETAATPYVLPDIAAGLPRPWASTAFAAVAGARLKVLRMDAQAYPHESHDHDEALLVLDGRMLLEVEGRPVAVEAGGLFLVPAGTVHGVAAGSHGTLLVIDPRPPRPEEISYAARLL</sequence>
<keyword evidence="3" id="KW-1185">Reference proteome</keyword>
<dbReference type="RefSeq" id="WP_370565446.1">
    <property type="nucleotide sequence ID" value="NZ_JBFWIB010000017.1"/>
</dbReference>
<reference evidence="2 3" key="1">
    <citation type="submission" date="2024-07" db="EMBL/GenBank/DDBJ databases">
        <title>Luteimonas salilacus sp. nov., isolated from the shore soil of Salt Lake in Tibet of China.</title>
        <authorList>
            <person name="Zhang X."/>
            <person name="Li A."/>
        </authorList>
    </citation>
    <scope>NUCLEOTIDE SEQUENCE [LARGE SCALE GENOMIC DNA]</scope>
    <source>
        <strain evidence="2 3">B3-2-R+30</strain>
    </source>
</reference>
<dbReference type="SUPFAM" id="SSF51182">
    <property type="entry name" value="RmlC-like cupins"/>
    <property type="match status" value="1"/>
</dbReference>
<dbReference type="InterPro" id="IPR011051">
    <property type="entry name" value="RmlC_Cupin_sf"/>
</dbReference>
<name>A0ABV4HTA1_9GAMM</name>